<accession>A0ABW7N9L8</accession>
<dbReference type="InterPro" id="IPR010617">
    <property type="entry name" value="TMEM175-like"/>
</dbReference>
<feature type="transmembrane region" description="Helical" evidence="13">
    <location>
        <begin position="28"/>
        <end position="49"/>
    </location>
</feature>
<evidence type="ECO:0000256" key="7">
    <source>
        <dbReference type="ARBA" id="ARBA00022958"/>
    </source>
</evidence>
<reference evidence="14 15" key="1">
    <citation type="journal article" date="2013" name="Int. J. Syst. Evol. Microbiol.">
        <title>Marinoscillum luteum sp. nov., isolated from marine sediment.</title>
        <authorList>
            <person name="Cha I.T."/>
            <person name="Park S.J."/>
            <person name="Kim S.J."/>
            <person name="Kim J.G."/>
            <person name="Jung M.Y."/>
            <person name="Shin K.S."/>
            <person name="Kwon K.K."/>
            <person name="Yang S.H."/>
            <person name="Seo Y.S."/>
            <person name="Rhee S.K."/>
        </authorList>
    </citation>
    <scope>NUCLEOTIDE SEQUENCE [LARGE SCALE GENOMIC DNA]</scope>
    <source>
        <strain evidence="14 15">KCTC 23939</strain>
    </source>
</reference>
<evidence type="ECO:0000256" key="9">
    <source>
        <dbReference type="ARBA" id="ARBA00023065"/>
    </source>
</evidence>
<comment type="subcellular location">
    <subcellularLocation>
        <location evidence="1">Membrane</location>
        <topology evidence="1">Multi-pass membrane protein</topology>
    </subcellularLocation>
</comment>
<keyword evidence="8 13" id="KW-1133">Transmembrane helix</keyword>
<evidence type="ECO:0000256" key="8">
    <source>
        <dbReference type="ARBA" id="ARBA00022989"/>
    </source>
</evidence>
<protein>
    <submittedName>
        <fullName evidence="14">TMEM175 family protein</fullName>
    </submittedName>
</protein>
<keyword evidence="15" id="KW-1185">Reference proteome</keyword>
<dbReference type="Pfam" id="PF06736">
    <property type="entry name" value="TMEM175"/>
    <property type="match status" value="1"/>
</dbReference>
<keyword evidence="3" id="KW-0813">Transport</keyword>
<evidence type="ECO:0000256" key="1">
    <source>
        <dbReference type="ARBA" id="ARBA00004141"/>
    </source>
</evidence>
<dbReference type="EMBL" id="JBIPKE010000014">
    <property type="protein sequence ID" value="MFH6983149.1"/>
    <property type="molecule type" value="Genomic_DNA"/>
</dbReference>
<comment type="caution">
    <text evidence="14">The sequence shown here is derived from an EMBL/GenBank/DDBJ whole genome shotgun (WGS) entry which is preliminary data.</text>
</comment>
<comment type="catalytic activity">
    <reaction evidence="12">
        <text>K(+)(in) = K(+)(out)</text>
        <dbReference type="Rhea" id="RHEA:29463"/>
        <dbReference type="ChEBI" id="CHEBI:29103"/>
    </reaction>
</comment>
<keyword evidence="9" id="KW-0406">Ion transport</keyword>
<evidence type="ECO:0000256" key="5">
    <source>
        <dbReference type="ARBA" id="ARBA00022692"/>
    </source>
</evidence>
<gene>
    <name evidence="14" type="ORF">ACHKAR_06850</name>
</gene>
<keyword evidence="7" id="KW-0630">Potassium</keyword>
<comment type="similarity">
    <text evidence="2">Belongs to the TMEM175 family.</text>
</comment>
<organism evidence="14 15">
    <name type="scientific">Marinoscillum luteum</name>
    <dbReference type="NCBI Taxonomy" id="861051"/>
    <lineage>
        <taxon>Bacteria</taxon>
        <taxon>Pseudomonadati</taxon>
        <taxon>Bacteroidota</taxon>
        <taxon>Cytophagia</taxon>
        <taxon>Cytophagales</taxon>
        <taxon>Reichenbachiellaceae</taxon>
        <taxon>Marinoscillum</taxon>
    </lineage>
</organism>
<keyword evidence="5 13" id="KW-0812">Transmembrane</keyword>
<evidence type="ECO:0000313" key="14">
    <source>
        <dbReference type="EMBL" id="MFH6983149.1"/>
    </source>
</evidence>
<name>A0ABW7N9L8_9BACT</name>
<evidence type="ECO:0000313" key="15">
    <source>
        <dbReference type="Proteomes" id="UP001610063"/>
    </source>
</evidence>
<proteinExistence type="inferred from homology"/>
<evidence type="ECO:0000256" key="2">
    <source>
        <dbReference type="ARBA" id="ARBA00006920"/>
    </source>
</evidence>
<keyword evidence="6" id="KW-0631">Potassium channel</keyword>
<keyword evidence="4" id="KW-0633">Potassium transport</keyword>
<dbReference type="Proteomes" id="UP001610063">
    <property type="component" value="Unassembled WGS sequence"/>
</dbReference>
<sequence>MRKLMKDQEVGLDPYFRYRGKNQTRVEAFTDAAFALGITLIVLSTSAPNTFEELWLSMRDVVPFGLCVILVMVIWYQHYIFFLRYGLQDSRIITLNTFLIFLILIYVYPLKFLFKILFDLYVGLFTSDREIFQQLFTSVIKLEDTPTLMMLYGLGAACIFFTISLMYRHALKISSELELDEYEIHETKAALRTNLLMGIIPLLSALIALSGLFGMHNFTVSGFIYMLYPPVMITHGKMAQKRRDQLLKKLNLQPDK</sequence>
<feature type="transmembrane region" description="Helical" evidence="13">
    <location>
        <begin position="195"/>
        <end position="216"/>
    </location>
</feature>
<evidence type="ECO:0000256" key="10">
    <source>
        <dbReference type="ARBA" id="ARBA00023136"/>
    </source>
</evidence>
<feature type="transmembrane region" description="Helical" evidence="13">
    <location>
        <begin position="93"/>
        <end position="114"/>
    </location>
</feature>
<feature type="transmembrane region" description="Helical" evidence="13">
    <location>
        <begin position="61"/>
        <end position="81"/>
    </location>
</feature>
<feature type="transmembrane region" description="Helical" evidence="13">
    <location>
        <begin position="149"/>
        <end position="167"/>
    </location>
</feature>
<evidence type="ECO:0000256" key="3">
    <source>
        <dbReference type="ARBA" id="ARBA00022448"/>
    </source>
</evidence>
<evidence type="ECO:0000256" key="12">
    <source>
        <dbReference type="ARBA" id="ARBA00034430"/>
    </source>
</evidence>
<keyword evidence="10 13" id="KW-0472">Membrane</keyword>
<keyword evidence="11" id="KW-0407">Ion channel</keyword>
<evidence type="ECO:0000256" key="6">
    <source>
        <dbReference type="ARBA" id="ARBA00022826"/>
    </source>
</evidence>
<evidence type="ECO:0000256" key="11">
    <source>
        <dbReference type="ARBA" id="ARBA00023303"/>
    </source>
</evidence>
<evidence type="ECO:0000256" key="4">
    <source>
        <dbReference type="ARBA" id="ARBA00022538"/>
    </source>
</evidence>
<dbReference type="RefSeq" id="WP_395416717.1">
    <property type="nucleotide sequence ID" value="NZ_JBIPKE010000014.1"/>
</dbReference>
<evidence type="ECO:0000256" key="13">
    <source>
        <dbReference type="SAM" id="Phobius"/>
    </source>
</evidence>